<gene>
    <name evidence="1" type="ORF">JYZ213_LOCUS35055</name>
    <name evidence="2" type="ORF">OXD698_LOCUS23982</name>
</gene>
<sequence length="375" mass="43290">MIFITFTTPANGRNYVALLPEEFTLLDFIKAVPNLGALTKYRLSINDQILCLDNEAIFNRQKHLVNPNVEVIVLNQAAGGTFIEISLLKEMLLEDLKNEWAKSNLTTAICDFCMCIEMCATIHRTTVCLDCFPNYLKETNFELRCTRQIIDRNDLYRISHRTSSSGNDLVLCKSQAPSEINNLPQKSDTPRDQAAKFCESTVDYRTFFKTTEFIDRWSILCDITDLLKNIDCQICYCGALLFNMTMSAKQQCSSCQRWLCFFCNRTWNDQTMKDLMYTCADECEYQRRLQYDLVPLLHAPTIMVPDRRCCPNCFLPGGYGTACKYHSCPYCRHQFCFICLETEADCKTKYNSSAYEECTAVKKQNYSMFPHIHNA</sequence>
<evidence type="ECO:0000313" key="1">
    <source>
        <dbReference type="EMBL" id="CAF1351300.1"/>
    </source>
</evidence>
<protein>
    <submittedName>
        <fullName evidence="1">Uncharacterized protein</fullName>
    </submittedName>
</protein>
<dbReference type="AlphaFoldDB" id="A0A815H9Z4"/>
<name>A0A815H9Z4_9BILA</name>
<evidence type="ECO:0000313" key="3">
    <source>
        <dbReference type="Proteomes" id="UP000663845"/>
    </source>
</evidence>
<dbReference type="EMBL" id="CAJOAZ010002171">
    <property type="protein sequence ID" value="CAF3901728.1"/>
    <property type="molecule type" value="Genomic_DNA"/>
</dbReference>
<dbReference type="EMBL" id="CAJNOG010000754">
    <property type="protein sequence ID" value="CAF1351300.1"/>
    <property type="molecule type" value="Genomic_DNA"/>
</dbReference>
<comment type="caution">
    <text evidence="1">The sequence shown here is derived from an EMBL/GenBank/DDBJ whole genome shotgun (WGS) entry which is preliminary data.</text>
</comment>
<dbReference type="Proteomes" id="UP000663844">
    <property type="component" value="Unassembled WGS sequence"/>
</dbReference>
<evidence type="ECO:0000313" key="2">
    <source>
        <dbReference type="EMBL" id="CAF3901728.1"/>
    </source>
</evidence>
<organism evidence="1 3">
    <name type="scientific">Adineta steineri</name>
    <dbReference type="NCBI Taxonomy" id="433720"/>
    <lineage>
        <taxon>Eukaryota</taxon>
        <taxon>Metazoa</taxon>
        <taxon>Spiralia</taxon>
        <taxon>Gnathifera</taxon>
        <taxon>Rotifera</taxon>
        <taxon>Eurotatoria</taxon>
        <taxon>Bdelloidea</taxon>
        <taxon>Adinetida</taxon>
        <taxon>Adinetidae</taxon>
        <taxon>Adineta</taxon>
    </lineage>
</organism>
<accession>A0A815H9Z4</accession>
<proteinExistence type="predicted"/>
<dbReference type="Proteomes" id="UP000663845">
    <property type="component" value="Unassembled WGS sequence"/>
</dbReference>
<reference evidence="1" key="1">
    <citation type="submission" date="2021-02" db="EMBL/GenBank/DDBJ databases">
        <authorList>
            <person name="Nowell W R."/>
        </authorList>
    </citation>
    <scope>NUCLEOTIDE SEQUENCE</scope>
</reference>